<sequence length="158" mass="17714">MNAMKKMLLIPTSALLLAAAAGSAQADTQPMDRIDDILTYAADYGFSHIEEINVDDRGRVELEGWLDDEWYADVDFSMDNGDTLQEERKRLITGAWGMSEDDVRQALNAASQEGMTEFESIDIDKSGIIDVEGREQNGRELELSLRQGSFEVTQMDRD</sequence>
<dbReference type="OrthoDB" id="7595029at2"/>
<reference evidence="2 5" key="2">
    <citation type="submission" date="2020-03" db="EMBL/GenBank/DDBJ databases">
        <title>Complete Genome Sequence of Halomonas meridiana strain Eplume2, isolated from hydrothermal-plume in the north east Pacific Ocean.</title>
        <authorList>
            <person name="Kurihara Y."/>
            <person name="Kawai S."/>
            <person name="Sakai A."/>
            <person name="Galipon J."/>
            <person name="Arakawa K."/>
        </authorList>
    </citation>
    <scope>NUCLEOTIDE SEQUENCE [LARGE SCALE GENOMIC DNA]</scope>
    <source>
        <strain evidence="2 5">Eplume2</strain>
    </source>
</reference>
<dbReference type="AlphaFoldDB" id="A0A0D7UYX9"/>
<evidence type="ECO:0000256" key="1">
    <source>
        <dbReference type="SAM" id="SignalP"/>
    </source>
</evidence>
<feature type="signal peptide" evidence="1">
    <location>
        <begin position="1"/>
        <end position="26"/>
    </location>
</feature>
<evidence type="ECO:0000313" key="3">
    <source>
        <dbReference type="EMBL" id="SEN35428.1"/>
    </source>
</evidence>
<protein>
    <submittedName>
        <fullName evidence="3">Peptidase propeptide and YPEB domain-containing protein</fullName>
    </submittedName>
</protein>
<keyword evidence="1" id="KW-0732">Signal</keyword>
<feature type="chain" id="PRO_5044541924" evidence="1">
    <location>
        <begin position="27"/>
        <end position="158"/>
    </location>
</feature>
<dbReference type="EMBL" id="AP022869">
    <property type="protein sequence ID" value="BCB72371.1"/>
    <property type="molecule type" value="Genomic_DNA"/>
</dbReference>
<evidence type="ECO:0000313" key="5">
    <source>
        <dbReference type="Proteomes" id="UP000501053"/>
    </source>
</evidence>
<accession>A0A0D7UYX9</accession>
<organism evidence="2 5">
    <name type="scientific">Vreelandella aquamarina</name>
    <dbReference type="NCBI Taxonomy" id="77097"/>
    <lineage>
        <taxon>Bacteria</taxon>
        <taxon>Pseudomonadati</taxon>
        <taxon>Pseudomonadota</taxon>
        <taxon>Gammaproteobacteria</taxon>
        <taxon>Oceanospirillales</taxon>
        <taxon>Halomonadaceae</taxon>
        <taxon>Vreelandella</taxon>
    </lineage>
</organism>
<dbReference type="STRING" id="77097.SAMN04490369_100868"/>
<dbReference type="RefSeq" id="WP_044628767.1">
    <property type="nucleotide sequence ID" value="NZ_AP022869.1"/>
</dbReference>
<dbReference type="Proteomes" id="UP000199493">
    <property type="component" value="Unassembled WGS sequence"/>
</dbReference>
<gene>
    <name evidence="2" type="ORF">HMEPL2_27220</name>
    <name evidence="3" type="ORF">SAMN04490369_100868</name>
</gene>
<keyword evidence="5" id="KW-1185">Reference proteome</keyword>
<dbReference type="EMBL" id="FODB01000008">
    <property type="protein sequence ID" value="SEN35428.1"/>
    <property type="molecule type" value="Genomic_DNA"/>
</dbReference>
<evidence type="ECO:0000313" key="2">
    <source>
        <dbReference type="EMBL" id="BCB72371.1"/>
    </source>
</evidence>
<accession>A0A1H8FWG5</accession>
<proteinExistence type="predicted"/>
<reference evidence="3 4" key="1">
    <citation type="submission" date="2016-10" db="EMBL/GenBank/DDBJ databases">
        <authorList>
            <person name="de Groot N.N."/>
        </authorList>
    </citation>
    <scope>NUCLEOTIDE SEQUENCE [LARGE SCALE GENOMIC DNA]</scope>
    <source>
        <strain evidence="3 4">558</strain>
    </source>
</reference>
<name>A0A0D7UYX9_9GAMM</name>
<dbReference type="Proteomes" id="UP000501053">
    <property type="component" value="Chromosome"/>
</dbReference>
<evidence type="ECO:0000313" key="4">
    <source>
        <dbReference type="Proteomes" id="UP000199493"/>
    </source>
</evidence>